<keyword evidence="3" id="KW-0645">Protease</keyword>
<dbReference type="InterPro" id="IPR009003">
    <property type="entry name" value="Peptidase_S1_PA"/>
</dbReference>
<dbReference type="GO" id="GO:0004252">
    <property type="term" value="F:serine-type endopeptidase activity"/>
    <property type="evidence" value="ECO:0007669"/>
    <property type="project" value="InterPro"/>
</dbReference>
<evidence type="ECO:0000259" key="2">
    <source>
        <dbReference type="Pfam" id="PF00089"/>
    </source>
</evidence>
<evidence type="ECO:0000256" key="1">
    <source>
        <dbReference type="SAM" id="SignalP"/>
    </source>
</evidence>
<dbReference type="Pfam" id="PF00089">
    <property type="entry name" value="Trypsin"/>
    <property type="match status" value="1"/>
</dbReference>
<feature type="chain" id="PRO_5038045449" evidence="1">
    <location>
        <begin position="27"/>
        <end position="304"/>
    </location>
</feature>
<dbReference type="SUPFAM" id="SSF50494">
    <property type="entry name" value="Trypsin-like serine proteases"/>
    <property type="match status" value="1"/>
</dbReference>
<reference evidence="3" key="1">
    <citation type="submission" date="2021-04" db="EMBL/GenBank/DDBJ databases">
        <title>Luteolibacter sp. 32A isolated from the skin of an Anderson's salamander (Ambystoma andersonii).</title>
        <authorList>
            <person name="Spergser J."/>
            <person name="Busse H.-J."/>
        </authorList>
    </citation>
    <scope>NUCLEOTIDE SEQUENCE</scope>
    <source>
        <strain evidence="3">32A</strain>
    </source>
</reference>
<dbReference type="InterPro" id="IPR013424">
    <property type="entry name" value="Ice-binding_C"/>
</dbReference>
<feature type="signal peptide" evidence="1">
    <location>
        <begin position="1"/>
        <end position="26"/>
    </location>
</feature>
<dbReference type="InterPro" id="IPR001254">
    <property type="entry name" value="Trypsin_dom"/>
</dbReference>
<gene>
    <name evidence="3" type="ORF">KBB96_06735</name>
</gene>
<sequence length="304" mass="31205">MRTPVLRLLIALAGFLPVTSSAVVIASGDGSGNITAPPDDPGFANIGTLNGASAVYLGNGWVMTAAHVAGSLPATVNFGGTNYSTQSGTFNRLNNHGTGGMTVDTDIVLFRLATDPGLATLNISASTPTVGSPVVMIGNGRDRAAGPTFWNVNTGTDPWTWTELPDSTGANEAGFKELGSQSIRWGTNAIDSVGVNADAGFGTVRSMVTVFNDPGTTHEAQAAVGDSGGAIFYKNGSNWELTGMFNAVGTFSGQPGNTAALGNATYIADLSFYRNDILTITGIPEPATTGLALIGAGLMLRRRR</sequence>
<evidence type="ECO:0000313" key="3">
    <source>
        <dbReference type="EMBL" id="QUE52583.1"/>
    </source>
</evidence>
<keyword evidence="3" id="KW-0378">Hydrolase</keyword>
<dbReference type="NCBIfam" id="TIGR02595">
    <property type="entry name" value="PEP_CTERM"/>
    <property type="match status" value="1"/>
</dbReference>
<protein>
    <submittedName>
        <fullName evidence="3">Trypsin-like serine protease</fullName>
        <ecNumber evidence="3">3.4.21.-</ecNumber>
    </submittedName>
</protein>
<dbReference type="AlphaFoldDB" id="A0A975PGB1"/>
<evidence type="ECO:0000313" key="4">
    <source>
        <dbReference type="Proteomes" id="UP000676169"/>
    </source>
</evidence>
<keyword evidence="1" id="KW-0732">Signal</keyword>
<feature type="domain" description="Peptidase S1" evidence="2">
    <location>
        <begin position="52"/>
        <end position="153"/>
    </location>
</feature>
<organism evidence="3 4">
    <name type="scientific">Luteolibacter ambystomatis</name>
    <dbReference type="NCBI Taxonomy" id="2824561"/>
    <lineage>
        <taxon>Bacteria</taxon>
        <taxon>Pseudomonadati</taxon>
        <taxon>Verrucomicrobiota</taxon>
        <taxon>Verrucomicrobiia</taxon>
        <taxon>Verrucomicrobiales</taxon>
        <taxon>Verrucomicrobiaceae</taxon>
        <taxon>Luteolibacter</taxon>
    </lineage>
</organism>
<keyword evidence="4" id="KW-1185">Reference proteome</keyword>
<dbReference type="Proteomes" id="UP000676169">
    <property type="component" value="Chromosome"/>
</dbReference>
<dbReference type="GO" id="GO:0006508">
    <property type="term" value="P:proteolysis"/>
    <property type="evidence" value="ECO:0007669"/>
    <property type="project" value="UniProtKB-KW"/>
</dbReference>
<proteinExistence type="predicted"/>
<dbReference type="Gene3D" id="2.40.10.10">
    <property type="entry name" value="Trypsin-like serine proteases"/>
    <property type="match status" value="1"/>
</dbReference>
<dbReference type="KEGG" id="lamb:KBB96_06735"/>
<dbReference type="InterPro" id="IPR043504">
    <property type="entry name" value="Peptidase_S1_PA_chymotrypsin"/>
</dbReference>
<name>A0A975PGB1_9BACT</name>
<dbReference type="EMBL" id="CP073100">
    <property type="protein sequence ID" value="QUE52583.1"/>
    <property type="molecule type" value="Genomic_DNA"/>
</dbReference>
<accession>A0A975PGB1</accession>
<dbReference type="EC" id="3.4.21.-" evidence="3"/>
<dbReference type="RefSeq" id="WP_211633811.1">
    <property type="nucleotide sequence ID" value="NZ_CP073100.1"/>
</dbReference>